<dbReference type="Proteomes" id="UP001187343">
    <property type="component" value="Unassembled WGS sequence"/>
</dbReference>
<reference evidence="8" key="1">
    <citation type="submission" date="2023-08" db="EMBL/GenBank/DDBJ databases">
        <title>Chromosome-level Genome Assembly of mud carp (Cirrhinus molitorella).</title>
        <authorList>
            <person name="Liu H."/>
        </authorList>
    </citation>
    <scope>NUCLEOTIDE SEQUENCE</scope>
    <source>
        <strain evidence="8">Prfri</strain>
        <tissue evidence="8">Muscle</tissue>
    </source>
</reference>
<evidence type="ECO:0000313" key="9">
    <source>
        <dbReference type="Proteomes" id="UP001187343"/>
    </source>
</evidence>
<dbReference type="AlphaFoldDB" id="A0AA88T7C8"/>
<evidence type="ECO:0000256" key="6">
    <source>
        <dbReference type="ARBA" id="ARBA00022840"/>
    </source>
</evidence>
<comment type="subcellular location">
    <subcellularLocation>
        <location evidence="1">Cytoplasm</location>
    </subcellularLocation>
</comment>
<keyword evidence="4" id="KW-0436">Ligase</keyword>
<dbReference type="SUPFAM" id="SSF56801">
    <property type="entry name" value="Acetyl-CoA synthetase-like"/>
    <property type="match status" value="1"/>
</dbReference>
<dbReference type="Pfam" id="PF23562">
    <property type="entry name" value="AMP-binding_C_3"/>
    <property type="match status" value="1"/>
</dbReference>
<evidence type="ECO:0000256" key="4">
    <source>
        <dbReference type="ARBA" id="ARBA00022598"/>
    </source>
</evidence>
<evidence type="ECO:0000256" key="1">
    <source>
        <dbReference type="ARBA" id="ARBA00004496"/>
    </source>
</evidence>
<evidence type="ECO:0000256" key="3">
    <source>
        <dbReference type="ARBA" id="ARBA00022553"/>
    </source>
</evidence>
<name>A0AA88T7C8_9TELE</name>
<dbReference type="PANTHER" id="PTHR43272:SF93">
    <property type="entry name" value="ACYL-COA SYNTHETASE BUBBLEGUM FAMILY MEMBER 1"/>
    <property type="match status" value="1"/>
</dbReference>
<accession>A0AA88T7C8</accession>
<dbReference type="GO" id="GO:0005783">
    <property type="term" value="C:endoplasmic reticulum"/>
    <property type="evidence" value="ECO:0007669"/>
    <property type="project" value="TreeGrafter"/>
</dbReference>
<evidence type="ECO:0000313" key="8">
    <source>
        <dbReference type="EMBL" id="KAK2867356.1"/>
    </source>
</evidence>
<dbReference type="GO" id="GO:0004467">
    <property type="term" value="F:long-chain fatty acid-CoA ligase activity"/>
    <property type="evidence" value="ECO:0007669"/>
    <property type="project" value="TreeGrafter"/>
</dbReference>
<keyword evidence="2" id="KW-0963">Cytoplasm</keyword>
<dbReference type="GO" id="GO:0005524">
    <property type="term" value="F:ATP binding"/>
    <property type="evidence" value="ECO:0007669"/>
    <property type="project" value="UniProtKB-KW"/>
</dbReference>
<keyword evidence="6" id="KW-0067">ATP-binding</keyword>
<keyword evidence="3" id="KW-0597">Phosphoprotein</keyword>
<proteinExistence type="predicted"/>
<comment type="caution">
    <text evidence="8">The sequence shown here is derived from an EMBL/GenBank/DDBJ whole genome shotgun (WGS) entry which is preliminary data.</text>
</comment>
<dbReference type="GO" id="GO:0016020">
    <property type="term" value="C:membrane"/>
    <property type="evidence" value="ECO:0007669"/>
    <property type="project" value="TreeGrafter"/>
</dbReference>
<dbReference type="PANTHER" id="PTHR43272">
    <property type="entry name" value="LONG-CHAIN-FATTY-ACID--COA LIGASE"/>
    <property type="match status" value="1"/>
</dbReference>
<keyword evidence="5" id="KW-0547">Nucleotide-binding</keyword>
<evidence type="ECO:0000256" key="5">
    <source>
        <dbReference type="ARBA" id="ARBA00022741"/>
    </source>
</evidence>
<keyword evidence="9" id="KW-1185">Reference proteome</keyword>
<organism evidence="8 9">
    <name type="scientific">Cirrhinus molitorella</name>
    <name type="common">mud carp</name>
    <dbReference type="NCBI Taxonomy" id="172907"/>
    <lineage>
        <taxon>Eukaryota</taxon>
        <taxon>Metazoa</taxon>
        <taxon>Chordata</taxon>
        <taxon>Craniata</taxon>
        <taxon>Vertebrata</taxon>
        <taxon>Euteleostomi</taxon>
        <taxon>Actinopterygii</taxon>
        <taxon>Neopterygii</taxon>
        <taxon>Teleostei</taxon>
        <taxon>Ostariophysi</taxon>
        <taxon>Cypriniformes</taxon>
        <taxon>Cyprinidae</taxon>
        <taxon>Labeoninae</taxon>
        <taxon>Labeonini</taxon>
        <taxon>Cirrhinus</taxon>
    </lineage>
</organism>
<dbReference type="EMBL" id="JAUYZG010000025">
    <property type="protein sequence ID" value="KAK2867356.1"/>
    <property type="molecule type" value="Genomic_DNA"/>
</dbReference>
<evidence type="ECO:0000256" key="2">
    <source>
        <dbReference type="ARBA" id="ARBA00022490"/>
    </source>
</evidence>
<gene>
    <name evidence="8" type="ORF">Q8A67_025473</name>
</gene>
<protein>
    <submittedName>
        <fullName evidence="8">Uncharacterized protein</fullName>
    </submittedName>
</protein>
<keyword evidence="7" id="KW-0472">Membrane</keyword>
<sequence>MIHQNNLKSIHSVFIHLGKVDEDGFLYITGRIKELIITAGGENVPPLPIEDAVKQELPIISNAMLIGDKRKFLSILLTLKCTINPETTEPTDILTLEAVEFCQQLGSQSTKVSDIIGGKDKLVYQSIEEGIARVNSKATSNAQRIQKWIILGNDFSIVGGELGPTMKLRRPVVLQMYHSEIESFYKE</sequence>
<evidence type="ECO:0000256" key="7">
    <source>
        <dbReference type="ARBA" id="ARBA00023136"/>
    </source>
</evidence>